<dbReference type="EMBL" id="FUXC01000013">
    <property type="protein sequence ID" value="SKA01459.1"/>
    <property type="molecule type" value="Genomic_DNA"/>
</dbReference>
<protein>
    <submittedName>
        <fullName evidence="1">RepA protein</fullName>
    </submittedName>
</protein>
<sequence length="338" mass="38058">MGKKIHRENSLVPIDTSADELFESLNQLETQKTKNVLSYIPSFFTTASLPFKNINKTEFIRKASNGISLILNSPTNVPFGKYGRLILSVFTTHAVLSKEKNVPVIVEFDSLSQLLNEMQLPRQRGKDILEQLSCFTRATFSFEKKEEIQLQANLFKELYEPGEKVPKGPVEVKTTTTGTILFTDGVQFQEIIDPSSKSQRVGKFKIILSANFAAFCQTHAVPINYTVYKDITSPVGKDIYAWLVYRNNGLMAEKPVFIPRDKLVEQFMPVAEDSDPKIANVNYSRIIDQIKEIKKEYYPELKVDIDKTGAGITLFKSPTPVLADDVRYALISSDLGGL</sequence>
<dbReference type="OrthoDB" id="1524783at2"/>
<dbReference type="GeneID" id="303368148"/>
<keyword evidence="2" id="KW-1185">Reference proteome</keyword>
<dbReference type="STRING" id="225004.SAMN02745152_01921"/>
<reference evidence="1 2" key="1">
    <citation type="submission" date="2017-02" db="EMBL/GenBank/DDBJ databases">
        <authorList>
            <person name="Peterson S.W."/>
        </authorList>
    </citation>
    <scope>NUCLEOTIDE SEQUENCE [LARGE SCALE GENOMIC DNA]</scope>
    <source>
        <strain evidence="1 2">ATCC BAA-909</strain>
    </source>
</reference>
<organism evidence="1 2">
    <name type="scientific">Treponema berlinense</name>
    <dbReference type="NCBI Taxonomy" id="225004"/>
    <lineage>
        <taxon>Bacteria</taxon>
        <taxon>Pseudomonadati</taxon>
        <taxon>Spirochaetota</taxon>
        <taxon>Spirochaetia</taxon>
        <taxon>Spirochaetales</taxon>
        <taxon>Treponemataceae</taxon>
        <taxon>Treponema</taxon>
    </lineage>
</organism>
<name>A0A1T4QCI9_9SPIR</name>
<accession>A0A1T4QCI9</accession>
<gene>
    <name evidence="1" type="ORF">SAMN02745152_01921</name>
</gene>
<evidence type="ECO:0000313" key="1">
    <source>
        <dbReference type="EMBL" id="SKA01459.1"/>
    </source>
</evidence>
<dbReference type="Proteomes" id="UP000190395">
    <property type="component" value="Unassembled WGS sequence"/>
</dbReference>
<proteinExistence type="predicted"/>
<evidence type="ECO:0000313" key="2">
    <source>
        <dbReference type="Proteomes" id="UP000190395"/>
    </source>
</evidence>
<dbReference type="AlphaFoldDB" id="A0A1T4QCI9"/>
<dbReference type="RefSeq" id="WP_078931661.1">
    <property type="nucleotide sequence ID" value="NZ_CAMCOW010000041.1"/>
</dbReference>